<name>A0A0C3PB93_PHLG1</name>
<dbReference type="GO" id="GO:0051087">
    <property type="term" value="F:protein-folding chaperone binding"/>
    <property type="evidence" value="ECO:0007669"/>
    <property type="project" value="InterPro"/>
</dbReference>
<dbReference type="InterPro" id="IPR036533">
    <property type="entry name" value="BAG_dom_sf"/>
</dbReference>
<feature type="region of interest" description="Disordered" evidence="1">
    <location>
        <begin position="1"/>
        <end position="31"/>
    </location>
</feature>
<dbReference type="Gene3D" id="1.20.58.120">
    <property type="entry name" value="BAG domain"/>
    <property type="match status" value="1"/>
</dbReference>
<accession>A0A0C3PB93</accession>
<dbReference type="OrthoDB" id="333905at2759"/>
<protein>
    <recommendedName>
        <fullName evidence="2">BAG domain-containing protein</fullName>
    </recommendedName>
</protein>
<feature type="non-terminal residue" evidence="3">
    <location>
        <position position="1"/>
    </location>
</feature>
<evidence type="ECO:0000259" key="2">
    <source>
        <dbReference type="Pfam" id="PF02179"/>
    </source>
</evidence>
<sequence>TSPKPTSEPSPSHQTPPVAPRSPSPRRYTAEEVDAAEKIQTFWRKCRPLRAAHASIASLTTKFEQAKSAFTFPATLDYTLNGRVVSVPATGGDVSASDEGEIERTSEDASLAFTPTNVPVHAYEEELNRILTKLDGVQSGGDELVRNRRRELVRKVESEAERIEK</sequence>
<feature type="compositionally biased region" description="Low complexity" evidence="1">
    <location>
        <begin position="1"/>
        <end position="12"/>
    </location>
</feature>
<organism evidence="3 4">
    <name type="scientific">Phlebiopsis gigantea (strain 11061_1 CR5-6)</name>
    <name type="common">White-rot fungus</name>
    <name type="synonym">Peniophora gigantea</name>
    <dbReference type="NCBI Taxonomy" id="745531"/>
    <lineage>
        <taxon>Eukaryota</taxon>
        <taxon>Fungi</taxon>
        <taxon>Dikarya</taxon>
        <taxon>Basidiomycota</taxon>
        <taxon>Agaricomycotina</taxon>
        <taxon>Agaricomycetes</taxon>
        <taxon>Polyporales</taxon>
        <taxon>Phanerochaetaceae</taxon>
        <taxon>Phlebiopsis</taxon>
    </lineage>
</organism>
<dbReference type="EMBL" id="KN840694">
    <property type="protein sequence ID" value="KIP02188.1"/>
    <property type="molecule type" value="Genomic_DNA"/>
</dbReference>
<keyword evidence="4" id="KW-1185">Reference proteome</keyword>
<feature type="non-terminal residue" evidence="3">
    <location>
        <position position="165"/>
    </location>
</feature>
<dbReference type="SUPFAM" id="SSF63491">
    <property type="entry name" value="BAG domain"/>
    <property type="match status" value="1"/>
</dbReference>
<evidence type="ECO:0000256" key="1">
    <source>
        <dbReference type="SAM" id="MobiDB-lite"/>
    </source>
</evidence>
<dbReference type="AlphaFoldDB" id="A0A0C3PB93"/>
<feature type="domain" description="BAG" evidence="2">
    <location>
        <begin position="123"/>
        <end position="164"/>
    </location>
</feature>
<reference evidence="3 4" key="1">
    <citation type="journal article" date="2014" name="PLoS Genet.">
        <title>Analysis of the Phlebiopsis gigantea genome, transcriptome and secretome provides insight into its pioneer colonization strategies of wood.</title>
        <authorList>
            <person name="Hori C."/>
            <person name="Ishida T."/>
            <person name="Igarashi K."/>
            <person name="Samejima M."/>
            <person name="Suzuki H."/>
            <person name="Master E."/>
            <person name="Ferreira P."/>
            <person name="Ruiz-Duenas F.J."/>
            <person name="Held B."/>
            <person name="Canessa P."/>
            <person name="Larrondo L.F."/>
            <person name="Schmoll M."/>
            <person name="Druzhinina I.S."/>
            <person name="Kubicek C.P."/>
            <person name="Gaskell J.A."/>
            <person name="Kersten P."/>
            <person name="St John F."/>
            <person name="Glasner J."/>
            <person name="Sabat G."/>
            <person name="Splinter BonDurant S."/>
            <person name="Syed K."/>
            <person name="Yadav J."/>
            <person name="Mgbeahuruike A.C."/>
            <person name="Kovalchuk A."/>
            <person name="Asiegbu F.O."/>
            <person name="Lackner G."/>
            <person name="Hoffmeister D."/>
            <person name="Rencoret J."/>
            <person name="Gutierrez A."/>
            <person name="Sun H."/>
            <person name="Lindquist E."/>
            <person name="Barry K."/>
            <person name="Riley R."/>
            <person name="Grigoriev I.V."/>
            <person name="Henrissat B."/>
            <person name="Kues U."/>
            <person name="Berka R.M."/>
            <person name="Martinez A.T."/>
            <person name="Covert S.F."/>
            <person name="Blanchette R.A."/>
            <person name="Cullen D."/>
        </authorList>
    </citation>
    <scope>NUCLEOTIDE SEQUENCE [LARGE SCALE GENOMIC DNA]</scope>
    <source>
        <strain evidence="3 4">11061_1 CR5-6</strain>
    </source>
</reference>
<gene>
    <name evidence="3" type="ORF">PHLGIDRAFT_43239</name>
</gene>
<dbReference type="STRING" id="745531.A0A0C3PB93"/>
<dbReference type="Proteomes" id="UP000053257">
    <property type="component" value="Unassembled WGS sequence"/>
</dbReference>
<proteinExistence type="predicted"/>
<dbReference type="HOGENOM" id="CLU_113961_0_0_1"/>
<evidence type="ECO:0000313" key="4">
    <source>
        <dbReference type="Proteomes" id="UP000053257"/>
    </source>
</evidence>
<dbReference type="InterPro" id="IPR003103">
    <property type="entry name" value="BAG_domain"/>
</dbReference>
<dbReference type="Pfam" id="PF02179">
    <property type="entry name" value="BAG"/>
    <property type="match status" value="1"/>
</dbReference>
<evidence type="ECO:0000313" key="3">
    <source>
        <dbReference type="EMBL" id="KIP02188.1"/>
    </source>
</evidence>